<organism evidence="4 5">
    <name type="scientific">Pseudodesulfovibrio cashew</name>
    <dbReference type="NCBI Taxonomy" id="2678688"/>
    <lineage>
        <taxon>Bacteria</taxon>
        <taxon>Pseudomonadati</taxon>
        <taxon>Thermodesulfobacteriota</taxon>
        <taxon>Desulfovibrionia</taxon>
        <taxon>Desulfovibrionales</taxon>
        <taxon>Desulfovibrionaceae</taxon>
    </lineage>
</organism>
<dbReference type="EMBL" id="CP046400">
    <property type="protein sequence ID" value="QGY41680.1"/>
    <property type="molecule type" value="Genomic_DNA"/>
</dbReference>
<feature type="transmembrane region" description="Helical" evidence="1">
    <location>
        <begin position="59"/>
        <end position="76"/>
    </location>
</feature>
<sequence>MKYIHPRRSAVMKKVFAIIASTAASLLLIGATAFATDPDMQALVIDNGSNPVPAPEPATWLLVAVGLGGVGLYSKFMRK</sequence>
<keyword evidence="5" id="KW-1185">Reference proteome</keyword>
<evidence type="ECO:0000313" key="4">
    <source>
        <dbReference type="EMBL" id="QGY41680.1"/>
    </source>
</evidence>
<feature type="signal peptide" evidence="2">
    <location>
        <begin position="1"/>
        <end position="35"/>
    </location>
</feature>
<dbReference type="NCBIfam" id="TIGR02595">
    <property type="entry name" value="PEP_CTERM"/>
    <property type="match status" value="1"/>
</dbReference>
<feature type="domain" description="Ice-binding protein C-terminal" evidence="3">
    <location>
        <begin position="53"/>
        <end position="72"/>
    </location>
</feature>
<dbReference type="InterPro" id="IPR013424">
    <property type="entry name" value="Ice-binding_C"/>
</dbReference>
<proteinExistence type="predicted"/>
<dbReference type="Proteomes" id="UP000428328">
    <property type="component" value="Chromosome"/>
</dbReference>
<evidence type="ECO:0000256" key="1">
    <source>
        <dbReference type="SAM" id="Phobius"/>
    </source>
</evidence>
<accession>A0A6I6JL03</accession>
<keyword evidence="2" id="KW-0732">Signal</keyword>
<keyword evidence="1" id="KW-0472">Membrane</keyword>
<dbReference type="Pfam" id="PF07589">
    <property type="entry name" value="PEP-CTERM"/>
    <property type="match status" value="1"/>
</dbReference>
<gene>
    <name evidence="4" type="ORF">GM415_16640</name>
</gene>
<name>A0A6I6JL03_9BACT</name>
<dbReference type="AlphaFoldDB" id="A0A6I6JL03"/>
<keyword evidence="1" id="KW-0812">Transmembrane</keyword>
<feature type="chain" id="PRO_5026135714" evidence="2">
    <location>
        <begin position="36"/>
        <end position="79"/>
    </location>
</feature>
<evidence type="ECO:0000256" key="2">
    <source>
        <dbReference type="SAM" id="SignalP"/>
    </source>
</evidence>
<reference evidence="4 5" key="1">
    <citation type="submission" date="2019-11" db="EMBL/GenBank/DDBJ databases">
        <authorList>
            <person name="Zheng R.K."/>
            <person name="Sun C.M."/>
        </authorList>
    </citation>
    <scope>NUCLEOTIDE SEQUENCE [LARGE SCALE GENOMIC DNA]</scope>
    <source>
        <strain evidence="4 5">SRB007</strain>
    </source>
</reference>
<evidence type="ECO:0000313" key="5">
    <source>
        <dbReference type="Proteomes" id="UP000428328"/>
    </source>
</evidence>
<keyword evidence="1" id="KW-1133">Transmembrane helix</keyword>
<dbReference type="KEGG" id="psel:GM415_16640"/>
<evidence type="ECO:0000259" key="3">
    <source>
        <dbReference type="Pfam" id="PF07589"/>
    </source>
</evidence>
<protein>
    <submittedName>
        <fullName evidence="4">PEP-CTERM sorting domain-containing protein</fullName>
    </submittedName>
</protein>